<sequence>MSSYPDSVTVASILSSTPNSTDPFVALEQLLHDEVYGTPMRKGDSSLYKLYHSSTSHGSYIVPNVIQNWLLYNSIYLVLSLPFVWKACLQQSGSRRNEPLWMCLVYVPLFIGLWQVCWGTSIAALLQGSRLHSHTRLLKLLNPAIVNVIFIAVMLMATGGMAAVAGWGCVRFNHGLDAYEQLTIALDEASSGNFESEGGADTVLAAIPRANELVHEMAFQWYHFEIPFGVCMSFALLAAVIMLVACAFQLRTLHGQINYLKVSMSSEEHSAQALREGSSAGSLEGRARKAGLVKVLRSVIATSLTLCASMGVYASVCVVGRGKSNVTPIFHRYKDGTMHLYVVLFVYGALDILVLALIALQTFRKSSAPLTTSPTPSHQPKATVDSSQPPSALTTTFSSRDDKSPQSYHTLPFSTAAYDPRLSYYSTEKTEMYYEMDSPPTSAYPTHLAPVSDFAPRHSPRSLSDTLTLPSSPSGTRSTVHSPPLSASSPLAASVVSESQSPPPAYPSYPSREVPEVSR</sequence>
<evidence type="ECO:0000256" key="1">
    <source>
        <dbReference type="SAM" id="MobiDB-lite"/>
    </source>
</evidence>
<feature type="region of interest" description="Disordered" evidence="1">
    <location>
        <begin position="444"/>
        <end position="519"/>
    </location>
</feature>
<comment type="caution">
    <text evidence="3">The sequence shown here is derived from an EMBL/GenBank/DDBJ whole genome shotgun (WGS) entry which is preliminary data.</text>
</comment>
<accession>A0A1Y2DPL8</accession>
<evidence type="ECO:0000313" key="4">
    <source>
        <dbReference type="Proteomes" id="UP000193467"/>
    </source>
</evidence>
<feature type="compositionally biased region" description="Polar residues" evidence="1">
    <location>
        <begin position="378"/>
        <end position="398"/>
    </location>
</feature>
<feature type="transmembrane region" description="Helical" evidence="2">
    <location>
        <begin position="144"/>
        <end position="170"/>
    </location>
</feature>
<dbReference type="Proteomes" id="UP000193467">
    <property type="component" value="Unassembled WGS sequence"/>
</dbReference>
<evidence type="ECO:0000256" key="2">
    <source>
        <dbReference type="SAM" id="Phobius"/>
    </source>
</evidence>
<evidence type="ECO:0008006" key="5">
    <source>
        <dbReference type="Google" id="ProtNLM"/>
    </source>
</evidence>
<feature type="region of interest" description="Disordered" evidence="1">
    <location>
        <begin position="368"/>
        <end position="411"/>
    </location>
</feature>
<protein>
    <recommendedName>
        <fullName evidence="5">Transmembrane protein</fullName>
    </recommendedName>
</protein>
<feature type="compositionally biased region" description="Low complexity" evidence="1">
    <location>
        <begin position="461"/>
        <end position="500"/>
    </location>
</feature>
<feature type="transmembrane region" description="Helical" evidence="2">
    <location>
        <begin position="226"/>
        <end position="250"/>
    </location>
</feature>
<evidence type="ECO:0000313" key="3">
    <source>
        <dbReference type="EMBL" id="ORY61157.1"/>
    </source>
</evidence>
<feature type="transmembrane region" description="Helical" evidence="2">
    <location>
        <begin position="100"/>
        <end position="124"/>
    </location>
</feature>
<name>A0A1Y2DPL8_9BASI</name>
<dbReference type="EMBL" id="MCGR01000072">
    <property type="protein sequence ID" value="ORY61157.1"/>
    <property type="molecule type" value="Genomic_DNA"/>
</dbReference>
<dbReference type="InParanoid" id="A0A1Y2DPL8"/>
<organism evidence="3 4">
    <name type="scientific">Leucosporidium creatinivorum</name>
    <dbReference type="NCBI Taxonomy" id="106004"/>
    <lineage>
        <taxon>Eukaryota</taxon>
        <taxon>Fungi</taxon>
        <taxon>Dikarya</taxon>
        <taxon>Basidiomycota</taxon>
        <taxon>Pucciniomycotina</taxon>
        <taxon>Microbotryomycetes</taxon>
        <taxon>Leucosporidiales</taxon>
        <taxon>Leucosporidium</taxon>
    </lineage>
</organism>
<feature type="transmembrane region" description="Helical" evidence="2">
    <location>
        <begin position="340"/>
        <end position="360"/>
    </location>
</feature>
<feature type="transmembrane region" description="Helical" evidence="2">
    <location>
        <begin position="69"/>
        <end position="88"/>
    </location>
</feature>
<keyword evidence="4" id="KW-1185">Reference proteome</keyword>
<keyword evidence="2" id="KW-0812">Transmembrane</keyword>
<dbReference type="AlphaFoldDB" id="A0A1Y2DPL8"/>
<gene>
    <name evidence="3" type="ORF">BCR35DRAFT_334927</name>
</gene>
<dbReference type="OrthoDB" id="10633727at2759"/>
<reference evidence="3 4" key="1">
    <citation type="submission" date="2016-07" db="EMBL/GenBank/DDBJ databases">
        <title>Pervasive Adenine N6-methylation of Active Genes in Fungi.</title>
        <authorList>
            <consortium name="DOE Joint Genome Institute"/>
            <person name="Mondo S.J."/>
            <person name="Dannebaum R.O."/>
            <person name="Kuo R.C."/>
            <person name="Labutti K."/>
            <person name="Haridas S."/>
            <person name="Kuo A."/>
            <person name="Salamov A."/>
            <person name="Ahrendt S.R."/>
            <person name="Lipzen A."/>
            <person name="Sullivan W."/>
            <person name="Andreopoulos W.B."/>
            <person name="Clum A."/>
            <person name="Lindquist E."/>
            <person name="Daum C."/>
            <person name="Ramamoorthy G.K."/>
            <person name="Gryganskyi A."/>
            <person name="Culley D."/>
            <person name="Magnuson J.K."/>
            <person name="James T.Y."/>
            <person name="O'Malley M.A."/>
            <person name="Stajich J.E."/>
            <person name="Spatafora J.W."/>
            <person name="Visel A."/>
            <person name="Grigoriev I.V."/>
        </authorList>
    </citation>
    <scope>NUCLEOTIDE SEQUENCE [LARGE SCALE GENOMIC DNA]</scope>
    <source>
        <strain evidence="3 4">62-1032</strain>
    </source>
</reference>
<keyword evidence="2" id="KW-0472">Membrane</keyword>
<feature type="transmembrane region" description="Helical" evidence="2">
    <location>
        <begin position="299"/>
        <end position="319"/>
    </location>
</feature>
<proteinExistence type="predicted"/>
<keyword evidence="2" id="KW-1133">Transmembrane helix</keyword>